<dbReference type="InterPro" id="IPR051804">
    <property type="entry name" value="Carb_Metab_Reg_Kinase/Isom"/>
</dbReference>
<dbReference type="InterPro" id="IPR000600">
    <property type="entry name" value="ROK"/>
</dbReference>
<evidence type="ECO:0000256" key="4">
    <source>
        <dbReference type="ARBA" id="ARBA00022723"/>
    </source>
</evidence>
<dbReference type="FunFam" id="3.30.420.40:FF:000136">
    <property type="entry name" value="Putative fructokinase"/>
    <property type="match status" value="1"/>
</dbReference>
<keyword evidence="3" id="KW-0808">Transferase</keyword>
<gene>
    <name evidence="15" type="ORF">A5888_003495</name>
    <name evidence="14" type="ORF">A5888_003789</name>
</gene>
<reference evidence="14" key="1">
    <citation type="submission" date="2017-05" db="EMBL/GenBank/DDBJ databases">
        <title>The Genome Sequence of Enterococcus sp. 9E7_DIV0242.</title>
        <authorList>
            <consortium name="The Broad Institute Genomics Platform"/>
            <consortium name="The Broad Institute Genomic Center for Infectious Diseases"/>
            <person name="Earl A."/>
            <person name="Manson A."/>
            <person name="Schwartman J."/>
            <person name="Gilmore M."/>
            <person name="Abouelleil A."/>
            <person name="Cao P."/>
            <person name="Chapman S."/>
            <person name="Cusick C."/>
            <person name="Shea T."/>
            <person name="Young S."/>
            <person name="Neafsey D."/>
            <person name="Nusbaum C."/>
            <person name="Birren B."/>
        </authorList>
    </citation>
    <scope>NUCLEOTIDE SEQUENCE [LARGE SCALE GENOMIC DNA]</scope>
    <source>
        <strain evidence="14">9E7_DIV0242</strain>
    </source>
</reference>
<dbReference type="InterPro" id="IPR054618">
    <property type="entry name" value="ScrK"/>
</dbReference>
<evidence type="ECO:0000313" key="14">
    <source>
        <dbReference type="EMBL" id="OTP11690.1"/>
    </source>
</evidence>
<dbReference type="OrthoDB" id="9783435at2"/>
<dbReference type="NCBIfam" id="NF045550">
    <property type="entry name" value="FrctkaseScrK"/>
    <property type="match status" value="1"/>
</dbReference>
<reference evidence="15" key="3">
    <citation type="submission" date="2024-03" db="EMBL/GenBank/DDBJ databases">
        <title>The Genome Sequence of Enterococcus sp. DIV0242b.</title>
        <authorList>
            <consortium name="The Broad Institute Genomics Platform"/>
            <consortium name="The Broad Institute Microbial Omics Core"/>
            <consortium name="The Broad Institute Genomic Center for Infectious Diseases"/>
            <person name="Earl A."/>
            <person name="Manson A."/>
            <person name="Gilmore M."/>
            <person name="Schwartman J."/>
            <person name="Shea T."/>
            <person name="Abouelleil A."/>
            <person name="Cao P."/>
            <person name="Chapman S."/>
            <person name="Cusick C."/>
            <person name="Young S."/>
            <person name="Neafsey D."/>
            <person name="Nusbaum C."/>
            <person name="Birren B."/>
        </authorList>
    </citation>
    <scope>NUCLEOTIDE SEQUENCE</scope>
    <source>
        <strain evidence="15">9E7_DIV0242</strain>
    </source>
</reference>
<protein>
    <recommendedName>
        <fullName evidence="13">Fructokinase</fullName>
        <ecNumber evidence="11">2.7.1.4</ecNumber>
    </recommendedName>
</protein>
<dbReference type="GO" id="GO:0046872">
    <property type="term" value="F:metal ion binding"/>
    <property type="evidence" value="ECO:0007669"/>
    <property type="project" value="UniProtKB-KW"/>
</dbReference>
<keyword evidence="4" id="KW-0479">Metal-binding</keyword>
<dbReference type="FunFam" id="3.30.420.40:FF:000153">
    <property type="entry name" value="Putative fructokinase"/>
    <property type="match status" value="1"/>
</dbReference>
<evidence type="ECO:0000256" key="3">
    <source>
        <dbReference type="ARBA" id="ARBA00022679"/>
    </source>
</evidence>
<dbReference type="GO" id="GO:0005524">
    <property type="term" value="F:ATP binding"/>
    <property type="evidence" value="ECO:0007669"/>
    <property type="project" value="UniProtKB-KW"/>
</dbReference>
<reference evidence="15" key="2">
    <citation type="submission" date="2017-05" db="EMBL/GenBank/DDBJ databases">
        <authorList>
            <consortium name="The Broad Institute Genomics Platform"/>
            <consortium name="The Broad Institute Genomic Center for Infectious Diseases"/>
            <person name="Earl A."/>
            <person name="Manson A."/>
            <person name="Schwartman J."/>
            <person name="Gilmore M."/>
            <person name="Abouelleil A."/>
            <person name="Cao P."/>
            <person name="Chapman S."/>
            <person name="Cusick C."/>
            <person name="Shea T."/>
            <person name="Young S."/>
            <person name="Neafsey D."/>
            <person name="Nusbaum C."/>
            <person name="Birren B."/>
        </authorList>
    </citation>
    <scope>NUCLEOTIDE SEQUENCE</scope>
    <source>
        <strain evidence="15">9E7_DIV0242</strain>
    </source>
</reference>
<evidence type="ECO:0000256" key="9">
    <source>
        <dbReference type="ARBA" id="ARBA00022842"/>
    </source>
</evidence>
<keyword evidence="10" id="KW-0119">Carbohydrate metabolism</keyword>
<dbReference type="SUPFAM" id="SSF53067">
    <property type="entry name" value="Actin-like ATPase domain"/>
    <property type="match status" value="1"/>
</dbReference>
<comment type="cofactor">
    <cofactor evidence="1">
        <name>Mg(2+)</name>
        <dbReference type="ChEBI" id="CHEBI:18420"/>
    </cofactor>
</comment>
<keyword evidence="16" id="KW-1185">Reference proteome</keyword>
<dbReference type="RefSeq" id="WP_086350765.1">
    <property type="nucleotide sequence ID" value="NZ_CP147247.1"/>
</dbReference>
<proteinExistence type="inferred from homology"/>
<keyword evidence="6" id="KW-0418">Kinase</keyword>
<dbReference type="InterPro" id="IPR049874">
    <property type="entry name" value="ROK_cs"/>
</dbReference>
<dbReference type="InterPro" id="IPR043129">
    <property type="entry name" value="ATPase_NBD"/>
</dbReference>
<evidence type="ECO:0000256" key="13">
    <source>
        <dbReference type="ARBA" id="ARBA00074653"/>
    </source>
</evidence>
<keyword evidence="9" id="KW-0460">Magnesium</keyword>
<comment type="catalytic activity">
    <reaction evidence="12">
        <text>D-fructose + ATP = D-fructose 6-phosphate + ADP + H(+)</text>
        <dbReference type="Rhea" id="RHEA:16125"/>
        <dbReference type="ChEBI" id="CHEBI:15378"/>
        <dbReference type="ChEBI" id="CHEBI:30616"/>
        <dbReference type="ChEBI" id="CHEBI:37721"/>
        <dbReference type="ChEBI" id="CHEBI:61527"/>
        <dbReference type="ChEBI" id="CHEBI:456216"/>
        <dbReference type="EC" id="2.7.1.4"/>
    </reaction>
</comment>
<evidence type="ECO:0000256" key="7">
    <source>
        <dbReference type="ARBA" id="ARBA00022833"/>
    </source>
</evidence>
<keyword evidence="7" id="KW-0862">Zinc</keyword>
<dbReference type="Gene3D" id="3.30.420.40">
    <property type="match status" value="2"/>
</dbReference>
<dbReference type="PROSITE" id="PS01125">
    <property type="entry name" value="ROK"/>
    <property type="match status" value="1"/>
</dbReference>
<evidence type="ECO:0000256" key="2">
    <source>
        <dbReference type="ARBA" id="ARBA00006479"/>
    </source>
</evidence>
<evidence type="ECO:0000313" key="16">
    <source>
        <dbReference type="Proteomes" id="UP000195141"/>
    </source>
</evidence>
<dbReference type="EMBL" id="CP147247">
    <property type="protein sequence ID" value="WYJ91727.1"/>
    <property type="molecule type" value="Genomic_DNA"/>
</dbReference>
<evidence type="ECO:0000256" key="1">
    <source>
        <dbReference type="ARBA" id="ARBA00001946"/>
    </source>
</evidence>
<dbReference type="AlphaFoldDB" id="A0A242K208"/>
<comment type="similarity">
    <text evidence="2">Belongs to the ROK (NagC/XylR) family.</text>
</comment>
<evidence type="ECO:0000256" key="12">
    <source>
        <dbReference type="ARBA" id="ARBA00048451"/>
    </source>
</evidence>
<evidence type="ECO:0000256" key="6">
    <source>
        <dbReference type="ARBA" id="ARBA00022777"/>
    </source>
</evidence>
<evidence type="ECO:0000256" key="10">
    <source>
        <dbReference type="ARBA" id="ARBA00023277"/>
    </source>
</evidence>
<sequence>MSKLLGSIEAGGTKFVCAVGTTDFIVQDTAVFPTKNPEETMAKVIEFFSQHEIAAIGIGSFGPVDVNPNSKTYGQILATPKLEWRGFNILTALKQHFDLPIFLTTDVNSSAFGEYTKGAAIEDNSCVYYTVGTGIGGGAIQNGEFIGGYTHTEMGHSYVKRHPLDQDFAGVCPSHGADCLEGLASGPSLQARTGLRGEEVKEDHEIWEIEAYYIAQLAYNTRVNFAPERIIFGGGVMQQEHLMNRVRTIFKELNNGYVDVPDLEAYIVNPAIPGNGSATVGNFALALRELKK</sequence>
<evidence type="ECO:0000256" key="5">
    <source>
        <dbReference type="ARBA" id="ARBA00022741"/>
    </source>
</evidence>
<dbReference type="GO" id="GO:0008865">
    <property type="term" value="F:fructokinase activity"/>
    <property type="evidence" value="ECO:0007669"/>
    <property type="project" value="UniProtKB-EC"/>
</dbReference>
<accession>A0A242K208</accession>
<evidence type="ECO:0000313" key="15">
    <source>
        <dbReference type="EMBL" id="WYJ91727.1"/>
    </source>
</evidence>
<evidence type="ECO:0000256" key="8">
    <source>
        <dbReference type="ARBA" id="ARBA00022840"/>
    </source>
</evidence>
<dbReference type="CDD" id="cd24067">
    <property type="entry name" value="ASKHA_NBD_ROK_BsFRK-like"/>
    <property type="match status" value="1"/>
</dbReference>
<dbReference type="PANTHER" id="PTHR42742">
    <property type="entry name" value="TRANSCRIPTIONAL REPRESSOR MPRA"/>
    <property type="match status" value="1"/>
</dbReference>
<dbReference type="EC" id="2.7.1.4" evidence="11"/>
<dbReference type="Pfam" id="PF00480">
    <property type="entry name" value="ROK"/>
    <property type="match status" value="1"/>
</dbReference>
<keyword evidence="8" id="KW-0067">ATP-binding</keyword>
<dbReference type="PANTHER" id="PTHR42742:SF3">
    <property type="entry name" value="FRUCTOKINASE"/>
    <property type="match status" value="1"/>
</dbReference>
<keyword evidence="5" id="KW-0547">Nucleotide-binding</keyword>
<name>A0A242K208_9ENTE</name>
<evidence type="ECO:0000256" key="11">
    <source>
        <dbReference type="ARBA" id="ARBA00038887"/>
    </source>
</evidence>
<dbReference type="Proteomes" id="UP000195141">
    <property type="component" value="Chromosome"/>
</dbReference>
<organism evidence="14">
    <name type="scientific">Candidatus Enterococcus clewellii</name>
    <dbReference type="NCBI Taxonomy" id="1834193"/>
    <lineage>
        <taxon>Bacteria</taxon>
        <taxon>Bacillati</taxon>
        <taxon>Bacillota</taxon>
        <taxon>Bacilli</taxon>
        <taxon>Lactobacillales</taxon>
        <taxon>Enterococcaceae</taxon>
        <taxon>Enterococcus</taxon>
    </lineage>
</organism>
<dbReference type="EMBL" id="NGMM01000007">
    <property type="protein sequence ID" value="OTP11690.1"/>
    <property type="molecule type" value="Genomic_DNA"/>
</dbReference>